<feature type="compositionally biased region" description="Acidic residues" evidence="1">
    <location>
        <begin position="37"/>
        <end position="48"/>
    </location>
</feature>
<feature type="region of interest" description="Disordered" evidence="1">
    <location>
        <begin position="26"/>
        <end position="48"/>
    </location>
</feature>
<organism evidence="2 3">
    <name type="scientific">Cyanophage S-TIM4</name>
    <dbReference type="NCBI Taxonomy" id="1048189"/>
    <lineage>
        <taxon>Viruses</taxon>
        <taxon>Duplodnaviria</taxon>
        <taxon>Heunggongvirae</taxon>
        <taxon>Uroviricota</taxon>
        <taxon>Caudoviricetes</taxon>
        <taxon>Pantevenvirales</taxon>
        <taxon>Kyanoviridae</taxon>
        <taxon>Thaumasvirus</taxon>
        <taxon>Thaumasvirus stim4</taxon>
    </lineage>
</organism>
<keyword evidence="3" id="KW-1185">Reference proteome</keyword>
<proteinExistence type="predicted"/>
<evidence type="ECO:0000313" key="2">
    <source>
        <dbReference type="EMBL" id="AXF41139.1"/>
    </source>
</evidence>
<dbReference type="EMBL" id="MH512890">
    <property type="protein sequence ID" value="AXF41139.1"/>
    <property type="molecule type" value="Genomic_DNA"/>
</dbReference>
<dbReference type="GeneID" id="54997118"/>
<gene>
    <name evidence="2" type="primary">ORF_3</name>
    <name evidence="2" type="ORF">S-TIM4_ORF_3</name>
</gene>
<dbReference type="KEGG" id="vg:54997118"/>
<dbReference type="RefSeq" id="YP_009806260.1">
    <property type="nucleotide sequence ID" value="NC_048015.1"/>
</dbReference>
<accession>A0A345AW56</accession>
<dbReference type="Proteomes" id="UP000257501">
    <property type="component" value="Segment"/>
</dbReference>
<evidence type="ECO:0000256" key="1">
    <source>
        <dbReference type="SAM" id="MobiDB-lite"/>
    </source>
</evidence>
<sequence>MKINMISDALKIELKDLINEVLDEREHQKKLDGPYDFPEDTDWQPDDDGLDYEVNYYG</sequence>
<evidence type="ECO:0000313" key="3">
    <source>
        <dbReference type="Proteomes" id="UP000257501"/>
    </source>
</evidence>
<name>A0A345AW56_9CAUD</name>
<protein>
    <submittedName>
        <fullName evidence="2">Uncharacterized protein</fullName>
    </submittedName>
</protein>
<reference evidence="2 3" key="1">
    <citation type="journal article" date="2011" name="Nature">
        <title>Genomic island variability facilitates Prochlorococcus-virus coexistence.</title>
        <authorList>
            <person name="Avrani S."/>
            <person name="Wurtzel O."/>
            <person name="Sharon I."/>
            <person name="Sorek R."/>
            <person name="Lindell D."/>
        </authorList>
    </citation>
    <scope>NUCLEOTIDE SEQUENCE [LARGE SCALE GENOMIC DNA]</scope>
</reference>